<dbReference type="EMBL" id="KY290955">
    <property type="protein sequence ID" value="APU01789.1"/>
    <property type="molecule type" value="Genomic_DNA"/>
</dbReference>
<protein>
    <submittedName>
        <fullName evidence="1">Uncharacterized protein</fullName>
    </submittedName>
</protein>
<organism evidence="1 2">
    <name type="scientific">Aeromonas phage 65.2</name>
    <dbReference type="NCBI Taxonomy" id="1932896"/>
    <lineage>
        <taxon>Viruses</taxon>
        <taxon>Duplodnaviria</taxon>
        <taxon>Heunggongvirae</taxon>
        <taxon>Uroviricota</taxon>
        <taxon>Caudoviricetes</taxon>
        <taxon>Pantevenvirales</taxon>
        <taxon>Straboviridae</taxon>
        <taxon>Emmerichvirinae</taxon>
        <taxon>Ishigurovirus</taxon>
        <taxon>Ishigurovirus osborne</taxon>
    </lineage>
</organism>
<sequence>MIYGLATLYYDNGELVDFTIDSLLDTDVYNNDSSVEEISMEYENFKEDLHNLMLLKIGPSISTDLKLIHLSFSTNVKWIKSYNYFEGVEYDAEIDPPTILTFVTTPNFVCPKEPVIFKGILK</sequence>
<accession>A0A219YCR7</accession>
<dbReference type="Proteomes" id="UP000225215">
    <property type="component" value="Segment"/>
</dbReference>
<evidence type="ECO:0000313" key="2">
    <source>
        <dbReference type="Proteomes" id="UP000225215"/>
    </source>
</evidence>
<proteinExistence type="predicted"/>
<evidence type="ECO:0000313" key="1">
    <source>
        <dbReference type="EMBL" id="APU01789.1"/>
    </source>
</evidence>
<name>A0A219YCR7_9CAUD</name>
<reference evidence="1 2" key="1">
    <citation type="journal article" date="2017" name="Sci. Rep.">
        <title>Characterization and diversity of phages infecting Aeromonas salmonicida subsp. salmonicida.</title>
        <authorList>
            <person name="Vincent A.T."/>
            <person name="Paquet V.E."/>
            <person name="Bernatchez A."/>
            <person name="Tremblay D.M."/>
            <person name="Moineau S."/>
            <person name="Charette S.J."/>
        </authorList>
    </citation>
    <scope>NUCLEOTIDE SEQUENCE [LARGE SCALE GENOMIC DNA]</scope>
</reference>